<evidence type="ECO:0000256" key="2">
    <source>
        <dbReference type="ARBA" id="ARBA00022771"/>
    </source>
</evidence>
<dbReference type="VEuPathDB" id="FungiDB:MGYG_01294"/>
<dbReference type="AlphaFoldDB" id="E5R010"/>
<dbReference type="eggNOG" id="KOG1721">
    <property type="taxonomic scope" value="Eukaryota"/>
</dbReference>
<dbReference type="STRING" id="535722.E5R010"/>
<dbReference type="Pfam" id="PF00096">
    <property type="entry name" value="zf-C2H2"/>
    <property type="match status" value="1"/>
</dbReference>
<feature type="region of interest" description="Disordered" evidence="5">
    <location>
        <begin position="122"/>
        <end position="143"/>
    </location>
</feature>
<dbReference type="SUPFAM" id="SSF57667">
    <property type="entry name" value="beta-beta-alpha zinc fingers"/>
    <property type="match status" value="2"/>
</dbReference>
<feature type="compositionally biased region" description="Polar residues" evidence="5">
    <location>
        <begin position="613"/>
        <end position="625"/>
    </location>
</feature>
<dbReference type="RefSeq" id="XP_003177211.1">
    <property type="nucleotide sequence ID" value="XM_003177163.1"/>
</dbReference>
<evidence type="ECO:0000313" key="7">
    <source>
        <dbReference type="EMBL" id="EFQ98259.1"/>
    </source>
</evidence>
<feature type="compositionally biased region" description="Basic residues" evidence="5">
    <location>
        <begin position="410"/>
        <end position="420"/>
    </location>
</feature>
<dbReference type="PANTHER" id="PTHR23235:SF120">
    <property type="entry name" value="KRUPPEL-LIKE FACTOR 15"/>
    <property type="match status" value="1"/>
</dbReference>
<dbReference type="Proteomes" id="UP000002669">
    <property type="component" value="Unassembled WGS sequence"/>
</dbReference>
<dbReference type="Gene3D" id="3.30.160.60">
    <property type="entry name" value="Classic Zinc Finger"/>
    <property type="match status" value="3"/>
</dbReference>
<evidence type="ECO:0000256" key="1">
    <source>
        <dbReference type="ARBA" id="ARBA00022723"/>
    </source>
</evidence>
<feature type="region of interest" description="Disordered" evidence="5">
    <location>
        <begin position="409"/>
        <end position="472"/>
    </location>
</feature>
<keyword evidence="3" id="KW-0862">Zinc</keyword>
<evidence type="ECO:0000256" key="3">
    <source>
        <dbReference type="ARBA" id="ARBA00022833"/>
    </source>
</evidence>
<evidence type="ECO:0000313" key="8">
    <source>
        <dbReference type="Proteomes" id="UP000002669"/>
    </source>
</evidence>
<dbReference type="GeneID" id="10032536"/>
<evidence type="ECO:0000256" key="4">
    <source>
        <dbReference type="PROSITE-ProRule" id="PRU00042"/>
    </source>
</evidence>
<feature type="compositionally biased region" description="Low complexity" evidence="5">
    <location>
        <begin position="442"/>
        <end position="466"/>
    </location>
</feature>
<dbReference type="FunFam" id="3.30.160.60:FF:001649">
    <property type="entry name" value="C2H2 transcription factor Swi5"/>
    <property type="match status" value="1"/>
</dbReference>
<dbReference type="GO" id="GO:0000981">
    <property type="term" value="F:DNA-binding transcription factor activity, RNA polymerase II-specific"/>
    <property type="evidence" value="ECO:0007669"/>
    <property type="project" value="TreeGrafter"/>
</dbReference>
<dbReference type="HOGENOM" id="CLU_013390_2_0_1"/>
<dbReference type="InterPro" id="IPR036236">
    <property type="entry name" value="Znf_C2H2_sf"/>
</dbReference>
<dbReference type="GO" id="GO:0000978">
    <property type="term" value="F:RNA polymerase II cis-regulatory region sequence-specific DNA binding"/>
    <property type="evidence" value="ECO:0007669"/>
    <property type="project" value="TreeGrafter"/>
</dbReference>
<dbReference type="InParanoid" id="E5R010"/>
<keyword evidence="8" id="KW-1185">Reference proteome</keyword>
<dbReference type="EMBL" id="DS989822">
    <property type="protein sequence ID" value="EFQ98259.1"/>
    <property type="molecule type" value="Genomic_DNA"/>
</dbReference>
<feature type="region of interest" description="Disordered" evidence="5">
    <location>
        <begin position="580"/>
        <end position="625"/>
    </location>
</feature>
<proteinExistence type="predicted"/>
<protein>
    <recommendedName>
        <fullName evidence="6">C2H2-type domain-containing protein</fullName>
    </recommendedName>
</protein>
<keyword evidence="2 4" id="KW-0863">Zinc-finger</keyword>
<keyword evidence="1" id="KW-0479">Metal-binding</keyword>
<feature type="compositionally biased region" description="Polar residues" evidence="5">
    <location>
        <begin position="217"/>
        <end position="226"/>
    </location>
</feature>
<evidence type="ECO:0000256" key="5">
    <source>
        <dbReference type="SAM" id="MobiDB-lite"/>
    </source>
</evidence>
<name>E5R010_ARTGP</name>
<dbReference type="OMA" id="KWICTFD"/>
<dbReference type="OrthoDB" id="8117402at2759"/>
<feature type="region of interest" description="Disordered" evidence="5">
    <location>
        <begin position="24"/>
        <end position="44"/>
    </location>
</feature>
<dbReference type="PANTHER" id="PTHR23235">
    <property type="entry name" value="KRUEPPEL-LIKE TRANSCRIPTION FACTOR"/>
    <property type="match status" value="1"/>
</dbReference>
<feature type="domain" description="C2H2-type" evidence="6">
    <location>
        <begin position="348"/>
        <end position="375"/>
    </location>
</feature>
<dbReference type="PROSITE" id="PS50157">
    <property type="entry name" value="ZINC_FINGER_C2H2_2"/>
    <property type="match status" value="2"/>
</dbReference>
<dbReference type="FunFam" id="3.30.160.60:FF:000504">
    <property type="entry name" value="C2H2 transcription factor swi5"/>
    <property type="match status" value="1"/>
</dbReference>
<accession>E5R010</accession>
<dbReference type="PROSITE" id="PS00028">
    <property type="entry name" value="ZINC_FINGER_C2H2_1"/>
    <property type="match status" value="2"/>
</dbReference>
<dbReference type="SMART" id="SM00355">
    <property type="entry name" value="ZnF_C2H2"/>
    <property type="match status" value="2"/>
</dbReference>
<sequence>MLQNYSFPPEPESSKDIASFASRRHLAPRPIAPAPTGGRGYHRRGLSLDQGVARHQQNASTYGQEMHDWSRWLDIGDYNINLVPGAQRPITPLQQIENIDSSLLTPATTPCWKPSTVFPRNCRTAQSSPTKRVPPPLLPRNGESMQRAKSFQGSENGYHHRHHSLQCSQGFEGPPEFQLPESLESKIPTTDDDIFTDLNFDSVDNSDPFTLGGLPSPTMTSFSSQPELPKDCTAELPDQKTKKVPIAPAPAAALPTRPRPATSSGATSPIKAALAPRVVTIADLKLDASIDASLEETGITLEDICGYIEGPDPIDNKWICTFDGCMKRFGRKENIKSHVQTHLGDRQFKCNHCNKSFVRGHDLKRHAKIHTGVKPYPCDCGNSFARHDALTRHKQRGMCSGAFVGAVRRAERRGRPRKERPKQGERREKATRARQREKRKAASPAIQEHSSSSSAPSPESENFEAPSTRDHSPAKDMLFLDMESISLPPDVFTFTPPASPSYSTGNIGSPARSYYSASQEPEETPLCLSPSKRYLADIPEEIIEPPSLDCGSPTPVKREIKRDLVGSPCRTIWPTNHVSTLTEDSSGTEFDDVFSSHASTSAFDPDQLPPLGPQSTTGISESGSSQYDDELFLSHLNSEAPNLDNDYFPLSLSPSTDSFFDSFTTELK</sequence>
<feature type="compositionally biased region" description="Basic and acidic residues" evidence="5">
    <location>
        <begin position="421"/>
        <end position="431"/>
    </location>
</feature>
<feature type="compositionally biased region" description="Basic residues" evidence="5">
    <location>
        <begin position="432"/>
        <end position="441"/>
    </location>
</feature>
<feature type="compositionally biased region" description="Low complexity" evidence="5">
    <location>
        <begin position="245"/>
        <end position="262"/>
    </location>
</feature>
<dbReference type="GO" id="GO:0008270">
    <property type="term" value="F:zinc ion binding"/>
    <property type="evidence" value="ECO:0007669"/>
    <property type="project" value="UniProtKB-KW"/>
</dbReference>
<feature type="region of interest" description="Disordered" evidence="5">
    <location>
        <begin position="208"/>
        <end position="268"/>
    </location>
</feature>
<feature type="domain" description="C2H2-type" evidence="6">
    <location>
        <begin position="318"/>
        <end position="347"/>
    </location>
</feature>
<dbReference type="InterPro" id="IPR013087">
    <property type="entry name" value="Znf_C2H2_type"/>
</dbReference>
<gene>
    <name evidence="7" type="ORF">MGYG_01294</name>
</gene>
<feature type="compositionally biased region" description="Basic and acidic residues" evidence="5">
    <location>
        <begin position="228"/>
        <end position="241"/>
    </location>
</feature>
<organism evidence="8">
    <name type="scientific">Arthroderma gypseum (strain ATCC MYA-4604 / CBS 118893)</name>
    <name type="common">Microsporum gypseum</name>
    <dbReference type="NCBI Taxonomy" id="535722"/>
    <lineage>
        <taxon>Eukaryota</taxon>
        <taxon>Fungi</taxon>
        <taxon>Dikarya</taxon>
        <taxon>Ascomycota</taxon>
        <taxon>Pezizomycotina</taxon>
        <taxon>Eurotiomycetes</taxon>
        <taxon>Eurotiomycetidae</taxon>
        <taxon>Onygenales</taxon>
        <taxon>Arthrodermataceae</taxon>
        <taxon>Nannizzia</taxon>
    </lineage>
</organism>
<reference evidence="8" key="1">
    <citation type="journal article" date="2012" name="MBio">
        <title>Comparative genome analysis of Trichophyton rubrum and related dermatophytes reveals candidate genes involved in infection.</title>
        <authorList>
            <person name="Martinez D.A."/>
            <person name="Oliver B.G."/>
            <person name="Graeser Y."/>
            <person name="Goldberg J.M."/>
            <person name="Li W."/>
            <person name="Martinez-Rossi N.M."/>
            <person name="Monod M."/>
            <person name="Shelest E."/>
            <person name="Barton R.C."/>
            <person name="Birch E."/>
            <person name="Brakhage A.A."/>
            <person name="Chen Z."/>
            <person name="Gurr S.J."/>
            <person name="Heiman D."/>
            <person name="Heitman J."/>
            <person name="Kosti I."/>
            <person name="Rossi A."/>
            <person name="Saif S."/>
            <person name="Samalova M."/>
            <person name="Saunders C.W."/>
            <person name="Shea T."/>
            <person name="Summerbell R.C."/>
            <person name="Xu J."/>
            <person name="Young S."/>
            <person name="Zeng Q."/>
            <person name="Birren B.W."/>
            <person name="Cuomo C.A."/>
            <person name="White T.C."/>
        </authorList>
    </citation>
    <scope>NUCLEOTIDE SEQUENCE [LARGE SCALE GENOMIC DNA]</scope>
    <source>
        <strain evidence="8">ATCC MYA-4604 / CBS 118893</strain>
    </source>
</reference>
<evidence type="ECO:0000259" key="6">
    <source>
        <dbReference type="PROSITE" id="PS50157"/>
    </source>
</evidence>